<organism evidence="13 14">
    <name type="scientific">Reichenbachiella agariperforans</name>
    <dbReference type="NCBI Taxonomy" id="156994"/>
    <lineage>
        <taxon>Bacteria</taxon>
        <taxon>Pseudomonadati</taxon>
        <taxon>Bacteroidota</taxon>
        <taxon>Cytophagia</taxon>
        <taxon>Cytophagales</taxon>
        <taxon>Reichenbachiellaceae</taxon>
        <taxon>Reichenbachiella</taxon>
    </lineage>
</organism>
<dbReference type="GO" id="GO:0004370">
    <property type="term" value="F:glycerol kinase activity"/>
    <property type="evidence" value="ECO:0007669"/>
    <property type="project" value="UniProtKB-UniRule"/>
</dbReference>
<evidence type="ECO:0000256" key="4">
    <source>
        <dbReference type="ARBA" id="ARBA00022741"/>
    </source>
</evidence>
<dbReference type="GO" id="GO:0005524">
    <property type="term" value="F:ATP binding"/>
    <property type="evidence" value="ECO:0007669"/>
    <property type="project" value="UniProtKB-UniRule"/>
</dbReference>
<dbReference type="InterPro" id="IPR018485">
    <property type="entry name" value="FGGY_C"/>
</dbReference>
<feature type="binding site" evidence="9">
    <location>
        <position position="83"/>
    </location>
    <ligand>
        <name>glycerol</name>
        <dbReference type="ChEBI" id="CHEBI:17754"/>
    </ligand>
</feature>
<dbReference type="GO" id="GO:0019563">
    <property type="term" value="P:glycerol catabolic process"/>
    <property type="evidence" value="ECO:0007669"/>
    <property type="project" value="UniProtKB-UniRule"/>
</dbReference>
<dbReference type="SUPFAM" id="SSF53067">
    <property type="entry name" value="Actin-like ATPase domain"/>
    <property type="match status" value="2"/>
</dbReference>
<evidence type="ECO:0000256" key="9">
    <source>
        <dbReference type="HAMAP-Rule" id="MF_00186"/>
    </source>
</evidence>
<dbReference type="NCBIfam" id="TIGR01311">
    <property type="entry name" value="glycerol_kin"/>
    <property type="match status" value="1"/>
</dbReference>
<dbReference type="EC" id="2.7.1.30" evidence="9"/>
<reference evidence="14" key="1">
    <citation type="submission" date="2016-11" db="EMBL/GenBank/DDBJ databases">
        <authorList>
            <person name="Varghese N."/>
            <person name="Submissions S."/>
        </authorList>
    </citation>
    <scope>NUCLEOTIDE SEQUENCE [LARGE SCALE GENOMIC DNA]</scope>
    <source>
        <strain evidence="14">DSM 26134</strain>
    </source>
</reference>
<dbReference type="STRING" id="156994.SAMN04488028_1065"/>
<dbReference type="GO" id="GO:0005829">
    <property type="term" value="C:cytosol"/>
    <property type="evidence" value="ECO:0007669"/>
    <property type="project" value="TreeGrafter"/>
</dbReference>
<evidence type="ECO:0000256" key="3">
    <source>
        <dbReference type="ARBA" id="ARBA00022679"/>
    </source>
</evidence>
<evidence type="ECO:0000313" key="13">
    <source>
        <dbReference type="EMBL" id="SHK55309.1"/>
    </source>
</evidence>
<feature type="binding site" evidence="9">
    <location>
        <position position="413"/>
    </location>
    <ligand>
        <name>ADP</name>
        <dbReference type="ChEBI" id="CHEBI:456216"/>
    </ligand>
</feature>
<dbReference type="InterPro" id="IPR043129">
    <property type="entry name" value="ATPase_NBD"/>
</dbReference>
<feature type="binding site" evidence="9">
    <location>
        <position position="136"/>
    </location>
    <ligand>
        <name>sn-glycerol 3-phosphate</name>
        <dbReference type="ChEBI" id="CHEBI:57597"/>
    </ligand>
</feature>
<dbReference type="GO" id="GO:0006072">
    <property type="term" value="P:glycerol-3-phosphate metabolic process"/>
    <property type="evidence" value="ECO:0007669"/>
    <property type="project" value="InterPro"/>
</dbReference>
<comment type="pathway">
    <text evidence="1 9">Polyol metabolism; glycerol degradation via glycerol kinase pathway; sn-glycerol 3-phosphate from glycerol: step 1/1.</text>
</comment>
<feature type="binding site" evidence="9">
    <location>
        <position position="12"/>
    </location>
    <ligand>
        <name>sn-glycerol 3-phosphate</name>
        <dbReference type="ChEBI" id="CHEBI:57597"/>
    </ligand>
</feature>
<feature type="binding site" evidence="9">
    <location>
        <position position="12"/>
    </location>
    <ligand>
        <name>ATP</name>
        <dbReference type="ChEBI" id="CHEBI:30616"/>
    </ligand>
</feature>
<evidence type="ECO:0000256" key="7">
    <source>
        <dbReference type="ARBA" id="ARBA00022840"/>
    </source>
</evidence>
<feature type="domain" description="Carbohydrate kinase FGGY N-terminal" evidence="11">
    <location>
        <begin position="4"/>
        <end position="250"/>
    </location>
</feature>
<keyword evidence="5 9" id="KW-0418">Kinase</keyword>
<dbReference type="AlphaFoldDB" id="A0A1M6TEJ2"/>
<feature type="binding site" evidence="9">
    <location>
        <position position="12"/>
    </location>
    <ligand>
        <name>ADP</name>
        <dbReference type="ChEBI" id="CHEBI:456216"/>
    </ligand>
</feature>
<feature type="binding site" evidence="9">
    <location>
        <position position="308"/>
    </location>
    <ligand>
        <name>ATP</name>
        <dbReference type="ChEBI" id="CHEBI:30616"/>
    </ligand>
</feature>
<dbReference type="PANTHER" id="PTHR10196:SF69">
    <property type="entry name" value="GLYCEROL KINASE"/>
    <property type="match status" value="1"/>
</dbReference>
<evidence type="ECO:0000256" key="5">
    <source>
        <dbReference type="ARBA" id="ARBA00022777"/>
    </source>
</evidence>
<dbReference type="FunFam" id="3.30.420.40:FF:000007">
    <property type="entry name" value="Glycerol kinase"/>
    <property type="match status" value="1"/>
</dbReference>
<dbReference type="HAMAP" id="MF_00186">
    <property type="entry name" value="Glycerol_kin"/>
    <property type="match status" value="1"/>
</dbReference>
<evidence type="ECO:0000259" key="12">
    <source>
        <dbReference type="Pfam" id="PF02782"/>
    </source>
</evidence>
<feature type="binding site" evidence="9">
    <location>
        <position position="243"/>
    </location>
    <ligand>
        <name>glycerol</name>
        <dbReference type="ChEBI" id="CHEBI:17754"/>
    </ligand>
</feature>
<gene>
    <name evidence="9" type="primary">glpK</name>
    <name evidence="13" type="ORF">SAMN04488028_1065</name>
</gene>
<comment type="caution">
    <text evidence="9">Lacks conserved residue(s) required for the propagation of feature annotation.</text>
</comment>
<dbReference type="InterPro" id="IPR005999">
    <property type="entry name" value="Glycerol_kin"/>
</dbReference>
<comment type="function">
    <text evidence="9">Key enzyme in the regulation of glycerol uptake and metabolism. Catalyzes the phosphorylation of glycerol to yield sn-glycerol 3-phosphate.</text>
</comment>
<dbReference type="InterPro" id="IPR018484">
    <property type="entry name" value="FGGY_N"/>
</dbReference>
<dbReference type="NCBIfam" id="NF000756">
    <property type="entry name" value="PRK00047.1"/>
    <property type="match status" value="1"/>
</dbReference>
<dbReference type="Proteomes" id="UP000184474">
    <property type="component" value="Unassembled WGS sequence"/>
</dbReference>
<dbReference type="CDD" id="cd07786">
    <property type="entry name" value="FGGY_EcGK_like"/>
    <property type="match status" value="1"/>
</dbReference>
<evidence type="ECO:0000256" key="2">
    <source>
        <dbReference type="ARBA" id="ARBA00009156"/>
    </source>
</evidence>
<keyword evidence="4 9" id="KW-0547">Nucleotide-binding</keyword>
<feature type="binding site" evidence="9">
    <location>
        <position position="14"/>
    </location>
    <ligand>
        <name>ATP</name>
        <dbReference type="ChEBI" id="CHEBI:30616"/>
    </ligand>
</feature>
<evidence type="ECO:0000256" key="10">
    <source>
        <dbReference type="RuleBase" id="RU003733"/>
    </source>
</evidence>
<feature type="binding site" evidence="9">
    <location>
        <position position="409"/>
    </location>
    <ligand>
        <name>ADP</name>
        <dbReference type="ChEBI" id="CHEBI:456216"/>
    </ligand>
</feature>
<evidence type="ECO:0000259" key="11">
    <source>
        <dbReference type="Pfam" id="PF00370"/>
    </source>
</evidence>
<feature type="binding site" evidence="9">
    <location>
        <position position="243"/>
    </location>
    <ligand>
        <name>sn-glycerol 3-phosphate</name>
        <dbReference type="ChEBI" id="CHEBI:57597"/>
    </ligand>
</feature>
<feature type="binding site" evidence="9">
    <location>
        <position position="82"/>
    </location>
    <ligand>
        <name>sn-glycerol 3-phosphate</name>
        <dbReference type="ChEBI" id="CHEBI:57597"/>
    </ligand>
</feature>
<dbReference type="PROSITE" id="PS00445">
    <property type="entry name" value="FGGY_KINASES_2"/>
    <property type="match status" value="1"/>
</dbReference>
<dbReference type="Gene3D" id="3.30.420.40">
    <property type="match status" value="2"/>
</dbReference>
<keyword evidence="6 9" id="KW-0319">Glycerol metabolism</keyword>
<dbReference type="Pfam" id="PF00370">
    <property type="entry name" value="FGGY_N"/>
    <property type="match status" value="1"/>
</dbReference>
<feature type="binding site" evidence="9">
    <location>
        <position position="308"/>
    </location>
    <ligand>
        <name>ADP</name>
        <dbReference type="ChEBI" id="CHEBI:456216"/>
    </ligand>
</feature>
<dbReference type="InterPro" id="IPR000577">
    <property type="entry name" value="Carb_kinase_FGGY"/>
</dbReference>
<comment type="catalytic activity">
    <reaction evidence="8 9">
        <text>glycerol + ATP = sn-glycerol 3-phosphate + ADP + H(+)</text>
        <dbReference type="Rhea" id="RHEA:21644"/>
        <dbReference type="ChEBI" id="CHEBI:15378"/>
        <dbReference type="ChEBI" id="CHEBI:17754"/>
        <dbReference type="ChEBI" id="CHEBI:30616"/>
        <dbReference type="ChEBI" id="CHEBI:57597"/>
        <dbReference type="ChEBI" id="CHEBI:456216"/>
        <dbReference type="EC" id="2.7.1.30"/>
    </reaction>
</comment>
<dbReference type="PROSITE" id="PS00933">
    <property type="entry name" value="FGGY_KINASES_1"/>
    <property type="match status" value="1"/>
</dbReference>
<evidence type="ECO:0000256" key="8">
    <source>
        <dbReference type="ARBA" id="ARBA00052101"/>
    </source>
</evidence>
<feature type="binding site" evidence="9">
    <location>
        <position position="409"/>
    </location>
    <ligand>
        <name>ATP</name>
        <dbReference type="ChEBI" id="CHEBI:30616"/>
    </ligand>
</feature>
<dbReference type="RefSeq" id="WP_073123598.1">
    <property type="nucleotide sequence ID" value="NZ_FRAA01000006.1"/>
</dbReference>
<keyword evidence="3 9" id="KW-0808">Transferase</keyword>
<feature type="domain" description="Carbohydrate kinase FGGY C-terminal" evidence="12">
    <location>
        <begin position="260"/>
        <end position="448"/>
    </location>
</feature>
<sequence>MKQYVLALDQGTTSTRAAIFDQKAKMIGVSQKELKQVYPKPDWVEHDPKLMMKDLEEVIFEVLKKTKVSITQVATIGITNQRESVVVWDKKNGKPIYNCISWQDTRTAQQCREMKDEEEGLDAYIKETTGLRLDSYFSATKLQWILNNVSGARRKAENGELLFGTIDSWIIWNLTQGESHITDFTNASRTMLFNIVELKWDDELLGKFTIPREMLPDVTHSGYFFGLAKLYGQEIQITGVAGDQQAALFGQGCVEPGQAKNTYGTGCFILMNTGENIQYSTNGLLSTIALGFDGKIDYALEGSVFMAGAAVDWLRDGLKLITSADETEAIAKKADPDSGVYVVPAFAGLGAPFWDMYARGGIFGLTRDSGQQDLIKATLDSMAYQTRDVLQAMAADSGLKITELKVDGGASANNYLMQFQANIMGIPVERPSDIESTALGAAYLAGITAGIWNKDTIFKKRSVDKTFKPKMDDYTRNKLYEGWHNAVKRCMNWAR</sequence>
<feature type="binding site" evidence="9">
    <location>
        <position position="136"/>
    </location>
    <ligand>
        <name>glycerol</name>
        <dbReference type="ChEBI" id="CHEBI:17754"/>
    </ligand>
</feature>
<protein>
    <recommendedName>
        <fullName evidence="9">Glycerol kinase</fullName>
        <ecNumber evidence="9">2.7.1.30</ecNumber>
    </recommendedName>
    <alternativeName>
        <fullName evidence="9">ATP:glycerol 3-phosphotransferase</fullName>
    </alternativeName>
    <alternativeName>
        <fullName evidence="9">Glycerokinase</fullName>
        <shortName evidence="9">GK</shortName>
    </alternativeName>
</protein>
<name>A0A1M6TEJ2_REIAG</name>
<dbReference type="InterPro" id="IPR018483">
    <property type="entry name" value="Carb_kinase_FGGY_CS"/>
</dbReference>
<feature type="binding site" evidence="9">
    <location>
        <position position="82"/>
    </location>
    <ligand>
        <name>glycerol</name>
        <dbReference type="ChEBI" id="CHEBI:17754"/>
    </ligand>
</feature>
<keyword evidence="14" id="KW-1185">Reference proteome</keyword>
<evidence type="ECO:0000256" key="6">
    <source>
        <dbReference type="ARBA" id="ARBA00022798"/>
    </source>
</evidence>
<proteinExistence type="inferred from homology"/>
<feature type="binding site" evidence="9">
    <location>
        <position position="244"/>
    </location>
    <ligand>
        <name>glycerol</name>
        <dbReference type="ChEBI" id="CHEBI:17754"/>
    </ligand>
</feature>
<dbReference type="FunFam" id="3.30.420.40:FF:000008">
    <property type="entry name" value="Glycerol kinase"/>
    <property type="match status" value="1"/>
</dbReference>
<feature type="binding site" evidence="9">
    <location>
        <position position="16"/>
    </location>
    <ligand>
        <name>ADP</name>
        <dbReference type="ChEBI" id="CHEBI:456216"/>
    </ligand>
</feature>
<dbReference type="EMBL" id="FRAA01000006">
    <property type="protein sequence ID" value="SHK55309.1"/>
    <property type="molecule type" value="Genomic_DNA"/>
</dbReference>
<feature type="binding site" evidence="9">
    <location>
        <position position="265"/>
    </location>
    <ligand>
        <name>ADP</name>
        <dbReference type="ChEBI" id="CHEBI:456216"/>
    </ligand>
</feature>
<keyword evidence="7 9" id="KW-0067">ATP-binding</keyword>
<dbReference type="UniPathway" id="UPA00618">
    <property type="reaction ID" value="UER00672"/>
</dbReference>
<comment type="similarity">
    <text evidence="2 9 10">Belongs to the FGGY kinase family.</text>
</comment>
<dbReference type="PANTHER" id="PTHR10196">
    <property type="entry name" value="SUGAR KINASE"/>
    <property type="match status" value="1"/>
</dbReference>
<dbReference type="Pfam" id="PF02782">
    <property type="entry name" value="FGGY_C"/>
    <property type="match status" value="1"/>
</dbReference>
<feature type="binding site" evidence="9">
    <location>
        <position position="83"/>
    </location>
    <ligand>
        <name>sn-glycerol 3-phosphate</name>
        <dbReference type="ChEBI" id="CHEBI:57597"/>
    </ligand>
</feature>
<comment type="activity regulation">
    <text evidence="9">Inhibited by fructose 1,6-bisphosphate (FBP).</text>
</comment>
<evidence type="ECO:0000313" key="14">
    <source>
        <dbReference type="Proteomes" id="UP000184474"/>
    </source>
</evidence>
<feature type="binding site" evidence="9">
    <location>
        <position position="13"/>
    </location>
    <ligand>
        <name>ATP</name>
        <dbReference type="ChEBI" id="CHEBI:30616"/>
    </ligand>
</feature>
<dbReference type="PIRSF" id="PIRSF000538">
    <property type="entry name" value="GlpK"/>
    <property type="match status" value="1"/>
</dbReference>
<accession>A0A1M6TEJ2</accession>
<evidence type="ECO:0000256" key="1">
    <source>
        <dbReference type="ARBA" id="ARBA00005190"/>
    </source>
</evidence>
<feature type="binding site" evidence="9">
    <location>
        <position position="265"/>
    </location>
    <ligand>
        <name>ATP</name>
        <dbReference type="ChEBI" id="CHEBI:30616"/>
    </ligand>
</feature>